<organism evidence="2 3">
    <name type="scientific">Catellatospora methionotrophica</name>
    <dbReference type="NCBI Taxonomy" id="121620"/>
    <lineage>
        <taxon>Bacteria</taxon>
        <taxon>Bacillati</taxon>
        <taxon>Actinomycetota</taxon>
        <taxon>Actinomycetes</taxon>
        <taxon>Micromonosporales</taxon>
        <taxon>Micromonosporaceae</taxon>
        <taxon>Catellatospora</taxon>
    </lineage>
</organism>
<keyword evidence="1" id="KW-0472">Membrane</keyword>
<dbReference type="EMBL" id="BONJ01000001">
    <property type="protein sequence ID" value="GIG12531.1"/>
    <property type="molecule type" value="Genomic_DNA"/>
</dbReference>
<accession>A0A8J3LCK9</accession>
<keyword evidence="1" id="KW-1133">Transmembrane helix</keyword>
<feature type="transmembrane region" description="Helical" evidence="1">
    <location>
        <begin position="45"/>
        <end position="69"/>
    </location>
</feature>
<dbReference type="Proteomes" id="UP000660339">
    <property type="component" value="Unassembled WGS sequence"/>
</dbReference>
<name>A0A8J3LCK9_9ACTN</name>
<feature type="transmembrane region" description="Helical" evidence="1">
    <location>
        <begin position="12"/>
        <end position="33"/>
    </location>
</feature>
<gene>
    <name evidence="2" type="ORF">Cme02nite_08630</name>
</gene>
<keyword evidence="1" id="KW-0812">Transmembrane</keyword>
<keyword evidence="3" id="KW-1185">Reference proteome</keyword>
<reference evidence="2" key="1">
    <citation type="submission" date="2021-01" db="EMBL/GenBank/DDBJ databases">
        <title>Whole genome shotgun sequence of Catellatospora methionotrophica NBRC 14553.</title>
        <authorList>
            <person name="Komaki H."/>
            <person name="Tamura T."/>
        </authorList>
    </citation>
    <scope>NUCLEOTIDE SEQUENCE</scope>
    <source>
        <strain evidence="2">NBRC 14553</strain>
    </source>
</reference>
<protein>
    <recommendedName>
        <fullName evidence="4">DUF2975 domain-containing protein</fullName>
    </recommendedName>
</protein>
<evidence type="ECO:0008006" key="4">
    <source>
        <dbReference type="Google" id="ProtNLM"/>
    </source>
</evidence>
<evidence type="ECO:0000313" key="2">
    <source>
        <dbReference type="EMBL" id="GIG12531.1"/>
    </source>
</evidence>
<sequence>MHLAHPTWPQRWLWLAATAPGTLVLMTALILINITVHRARHRGPFTAGTVTLLRLTAVVLLTGAAADLVAENARIALSERLGGGSTNLLGYPVGWVFGAFICFVVAEMIKRGVLLSRELEAVI</sequence>
<evidence type="ECO:0000313" key="3">
    <source>
        <dbReference type="Proteomes" id="UP000660339"/>
    </source>
</evidence>
<evidence type="ECO:0000256" key="1">
    <source>
        <dbReference type="SAM" id="Phobius"/>
    </source>
</evidence>
<feature type="transmembrane region" description="Helical" evidence="1">
    <location>
        <begin position="89"/>
        <end position="109"/>
    </location>
</feature>
<comment type="caution">
    <text evidence="2">The sequence shown here is derived from an EMBL/GenBank/DDBJ whole genome shotgun (WGS) entry which is preliminary data.</text>
</comment>
<dbReference type="AlphaFoldDB" id="A0A8J3LCK9"/>
<proteinExistence type="predicted"/>